<dbReference type="Proteomes" id="UP001177021">
    <property type="component" value="Unassembled WGS sequence"/>
</dbReference>
<sequence length="228" mass="25731">MVSPKLSNTIVIALFLLFFTYESKGESYSFSSSSHKTSFDHQKVNLSIYYESLDKGSATFLVKNLDEIFNNDIINIVNLQLIPWANSHVNQANNSISCQHGPDECELNSLASCALNIWPNVNEHYGLIYCIEFLAIDGKNKMWKNCTKILGLPEKLFMNCFNRGNGTELGKKHINETAKLNPPHSFVPWVVVNNQPIRKDYAKFTYFVCKAYKGDAIPAACNVHLNGK</sequence>
<organism evidence="1 2">
    <name type="scientific">Trifolium pratense</name>
    <name type="common">Red clover</name>
    <dbReference type="NCBI Taxonomy" id="57577"/>
    <lineage>
        <taxon>Eukaryota</taxon>
        <taxon>Viridiplantae</taxon>
        <taxon>Streptophyta</taxon>
        <taxon>Embryophyta</taxon>
        <taxon>Tracheophyta</taxon>
        <taxon>Spermatophyta</taxon>
        <taxon>Magnoliopsida</taxon>
        <taxon>eudicotyledons</taxon>
        <taxon>Gunneridae</taxon>
        <taxon>Pentapetalae</taxon>
        <taxon>rosids</taxon>
        <taxon>fabids</taxon>
        <taxon>Fabales</taxon>
        <taxon>Fabaceae</taxon>
        <taxon>Papilionoideae</taxon>
        <taxon>50 kb inversion clade</taxon>
        <taxon>NPAAA clade</taxon>
        <taxon>Hologalegina</taxon>
        <taxon>IRL clade</taxon>
        <taxon>Trifolieae</taxon>
        <taxon>Trifolium</taxon>
    </lineage>
</organism>
<gene>
    <name evidence="1" type="ORF">MILVUS5_LOCUS22887</name>
</gene>
<proteinExistence type="predicted"/>
<evidence type="ECO:0000313" key="1">
    <source>
        <dbReference type="EMBL" id="CAJ2656060.1"/>
    </source>
</evidence>
<accession>A0ACB0KGX7</accession>
<keyword evidence="2" id="KW-1185">Reference proteome</keyword>
<comment type="caution">
    <text evidence="1">The sequence shown here is derived from an EMBL/GenBank/DDBJ whole genome shotgun (WGS) entry which is preliminary data.</text>
</comment>
<protein>
    <submittedName>
        <fullName evidence="1">Uncharacterized protein</fullName>
    </submittedName>
</protein>
<name>A0ACB0KGX7_TRIPR</name>
<evidence type="ECO:0000313" key="2">
    <source>
        <dbReference type="Proteomes" id="UP001177021"/>
    </source>
</evidence>
<reference evidence="1" key="1">
    <citation type="submission" date="2023-10" db="EMBL/GenBank/DDBJ databases">
        <authorList>
            <person name="Rodriguez Cubillos JULIANA M."/>
            <person name="De Vega J."/>
        </authorList>
    </citation>
    <scope>NUCLEOTIDE SEQUENCE</scope>
</reference>
<dbReference type="EMBL" id="CASHSV030000206">
    <property type="protein sequence ID" value="CAJ2656060.1"/>
    <property type="molecule type" value="Genomic_DNA"/>
</dbReference>